<protein>
    <submittedName>
        <fullName evidence="1">Oidioi.mRNA.OKI2018_I69.chr2.g6523.t1.cds</fullName>
    </submittedName>
</protein>
<organism evidence="1 2">
    <name type="scientific">Oikopleura dioica</name>
    <name type="common">Tunicate</name>
    <dbReference type="NCBI Taxonomy" id="34765"/>
    <lineage>
        <taxon>Eukaryota</taxon>
        <taxon>Metazoa</taxon>
        <taxon>Chordata</taxon>
        <taxon>Tunicata</taxon>
        <taxon>Appendicularia</taxon>
        <taxon>Copelata</taxon>
        <taxon>Oikopleuridae</taxon>
        <taxon>Oikopleura</taxon>
    </lineage>
</organism>
<gene>
    <name evidence="1" type="ORF">OKIOD_LOCUS15288</name>
</gene>
<name>A0ABN7T3B5_OIKDI</name>
<evidence type="ECO:0000313" key="2">
    <source>
        <dbReference type="Proteomes" id="UP001158576"/>
    </source>
</evidence>
<sequence>MPPAVTEAQRSKEFAKIARKTQQKCGRTGPAWARFAGHRTTLTRKPYLYCSGEFSCAIQITRQSSKKPDSDMNFFLTHQPSLLPLFTLFLLTSAQSGGNSCDLKNICKTSLNRETTDSWNAQSWNSLLKSTRPRLDFFNTFIDGFLEQKTAITNMDYVHCLVNSCENEPMKVFKHLVLQLNKISRESKKSNFYNAFTMIEMVMTKRQREDLHFLLKQQAMRSRKPFHIPSRITAENRVFFNGWENGFGSLDEKTFNRQNEELRKIIIKDFLRWPIEHYMDYIISAKDETFSLLRNLCPGGNSLARRALSRRGDWNQSVNLSQNYFGVRFSDCEARKSTCTMRNRVFAVVAQYILETRQSLNSQFLKDVCQ</sequence>
<accession>A0ABN7T3B5</accession>
<proteinExistence type="predicted"/>
<keyword evidence="2" id="KW-1185">Reference proteome</keyword>
<evidence type="ECO:0000313" key="1">
    <source>
        <dbReference type="EMBL" id="CAG5112295.1"/>
    </source>
</evidence>
<reference evidence="1 2" key="1">
    <citation type="submission" date="2021-04" db="EMBL/GenBank/DDBJ databases">
        <authorList>
            <person name="Bliznina A."/>
        </authorList>
    </citation>
    <scope>NUCLEOTIDE SEQUENCE [LARGE SCALE GENOMIC DNA]</scope>
</reference>
<dbReference type="EMBL" id="OU015567">
    <property type="protein sequence ID" value="CAG5112295.1"/>
    <property type="molecule type" value="Genomic_DNA"/>
</dbReference>
<dbReference type="Proteomes" id="UP001158576">
    <property type="component" value="Chromosome 2"/>
</dbReference>